<accession>A0A9X2MTP0</accession>
<dbReference type="PANTHER" id="PTHR43308:SF5">
    <property type="entry name" value="S-LAYER PROTEIN _ PEPTIDOGLYCAN ENDO-BETA-N-ACETYLGLUCOSAMINIDASE"/>
    <property type="match status" value="1"/>
</dbReference>
<name>A0A9X2MTP0_9BACL</name>
<evidence type="ECO:0000313" key="2">
    <source>
        <dbReference type="EMBL" id="MCR2806102.1"/>
    </source>
</evidence>
<keyword evidence="3" id="KW-1185">Reference proteome</keyword>
<dbReference type="PROSITE" id="PS51272">
    <property type="entry name" value="SLH"/>
    <property type="match status" value="2"/>
</dbReference>
<reference evidence="2" key="1">
    <citation type="submission" date="2022-08" db="EMBL/GenBank/DDBJ databases">
        <title>The genomic sequence of strain Paenibacillus sp. SCIV0701.</title>
        <authorList>
            <person name="Zhao H."/>
        </authorList>
    </citation>
    <scope>NUCLEOTIDE SEQUENCE</scope>
    <source>
        <strain evidence="2">SCIV0701</strain>
    </source>
</reference>
<feature type="domain" description="SLH" evidence="1">
    <location>
        <begin position="121"/>
        <end position="184"/>
    </location>
</feature>
<organism evidence="2 3">
    <name type="scientific">Paenibacillus soyae</name>
    <dbReference type="NCBI Taxonomy" id="2969249"/>
    <lineage>
        <taxon>Bacteria</taxon>
        <taxon>Bacillati</taxon>
        <taxon>Bacillota</taxon>
        <taxon>Bacilli</taxon>
        <taxon>Bacillales</taxon>
        <taxon>Paenibacillaceae</taxon>
        <taxon>Paenibacillus</taxon>
    </lineage>
</organism>
<dbReference type="RefSeq" id="WP_257449234.1">
    <property type="nucleotide sequence ID" value="NZ_JANIPJ010000015.1"/>
</dbReference>
<sequence length="323" mass="36177">MLQLKRTVLLAMFAIVVSLSAFIVWSGFSSVYASERAVVTKTFQLSEDVETLTLTVEGYDGSFGSRLELPDGHEIKGKDSTRILGADRTYWATAYTISPARKGDYTITIDAPVKAFYNLIVDVPHFSDTALHWAKADIDGYVERGIVKGYGNGKFGPEDAVTGEAFIKMLVLALTEEQPNGLRQWSPLFRWKMKDEEKSLELGWKEYDFLRETSGEWSAPYVSAAADLGITSRWEEKQLRAPFKRKDAALLCANIMNLLAVDKPKVASFNDVSKLEKEYMAAINLVSSQSIISGYPDRTFRPEALVTRAETIKILTRLEAFLK</sequence>
<evidence type="ECO:0000259" key="1">
    <source>
        <dbReference type="PROSITE" id="PS51272"/>
    </source>
</evidence>
<dbReference type="PANTHER" id="PTHR43308">
    <property type="entry name" value="OUTER MEMBRANE PROTEIN ALPHA-RELATED"/>
    <property type="match status" value="1"/>
</dbReference>
<feature type="domain" description="SLH" evidence="1">
    <location>
        <begin position="266"/>
        <end position="323"/>
    </location>
</feature>
<dbReference type="Pfam" id="PF00395">
    <property type="entry name" value="SLH"/>
    <property type="match status" value="2"/>
</dbReference>
<proteinExistence type="predicted"/>
<dbReference type="AlphaFoldDB" id="A0A9X2MTP0"/>
<protein>
    <submittedName>
        <fullName evidence="2">S-layer homology domain-containing protein</fullName>
    </submittedName>
</protein>
<dbReference type="InterPro" id="IPR051465">
    <property type="entry name" value="Cell_Envelope_Struct_Comp"/>
</dbReference>
<evidence type="ECO:0000313" key="3">
    <source>
        <dbReference type="Proteomes" id="UP001141950"/>
    </source>
</evidence>
<dbReference type="EMBL" id="JANIPJ010000015">
    <property type="protein sequence ID" value="MCR2806102.1"/>
    <property type="molecule type" value="Genomic_DNA"/>
</dbReference>
<dbReference type="Proteomes" id="UP001141950">
    <property type="component" value="Unassembled WGS sequence"/>
</dbReference>
<comment type="caution">
    <text evidence="2">The sequence shown here is derived from an EMBL/GenBank/DDBJ whole genome shotgun (WGS) entry which is preliminary data.</text>
</comment>
<gene>
    <name evidence="2" type="ORF">NQZ67_19650</name>
</gene>
<dbReference type="InterPro" id="IPR001119">
    <property type="entry name" value="SLH_dom"/>
</dbReference>